<keyword evidence="2" id="KW-1185">Reference proteome</keyword>
<dbReference type="EMBL" id="BLJE01000002">
    <property type="protein sequence ID" value="GFE65421.1"/>
    <property type="molecule type" value="Genomic_DNA"/>
</dbReference>
<sequence length="92" mass="10019">MNKDQAEAIAISALGWIAASDEMTGIFLGATGASLGDIRAQIKDPAFQGSVLDFLMMDDAWVREFCDSSGFDYMDPQRARQMLPGGDLPNWT</sequence>
<accession>A0A6N6JGG2</accession>
<evidence type="ECO:0008006" key="3">
    <source>
        <dbReference type="Google" id="ProtNLM"/>
    </source>
</evidence>
<dbReference type="OrthoDB" id="7356934at2"/>
<comment type="caution">
    <text evidence="1">The sequence shown here is derived from an EMBL/GenBank/DDBJ whole genome shotgun (WGS) entry which is preliminary data.</text>
</comment>
<proteinExistence type="predicted"/>
<gene>
    <name evidence="1" type="ORF">KIN_24950</name>
</gene>
<dbReference type="AlphaFoldDB" id="A0A6N6JGG2"/>
<reference evidence="1 2" key="1">
    <citation type="submission" date="2019-12" db="EMBL/GenBank/DDBJ databases">
        <title>Litoreibacter badius sp. nov., a novel bacteriochlorophyll a-containing bacterium in the genus Litoreibacter.</title>
        <authorList>
            <person name="Kanamuro M."/>
            <person name="Takabe Y."/>
            <person name="Mori K."/>
            <person name="Takaichi S."/>
            <person name="Hanada S."/>
        </authorList>
    </citation>
    <scope>NUCLEOTIDE SEQUENCE [LARGE SCALE GENOMIC DNA]</scope>
    <source>
        <strain evidence="1 2">K6</strain>
    </source>
</reference>
<evidence type="ECO:0000313" key="2">
    <source>
        <dbReference type="Proteomes" id="UP000436822"/>
    </source>
</evidence>
<protein>
    <recommendedName>
        <fullName evidence="3">DUF3572 family protein</fullName>
    </recommendedName>
</protein>
<organism evidence="1 2">
    <name type="scientific">Litoreibacter roseus</name>
    <dbReference type="NCBI Taxonomy" id="2601869"/>
    <lineage>
        <taxon>Bacteria</taxon>
        <taxon>Pseudomonadati</taxon>
        <taxon>Pseudomonadota</taxon>
        <taxon>Alphaproteobacteria</taxon>
        <taxon>Rhodobacterales</taxon>
        <taxon>Roseobacteraceae</taxon>
        <taxon>Litoreibacter</taxon>
    </lineage>
</organism>
<name>A0A6N6JGG2_9RHOB</name>
<dbReference type="Pfam" id="PF12096">
    <property type="entry name" value="DUF3572"/>
    <property type="match status" value="1"/>
</dbReference>
<evidence type="ECO:0000313" key="1">
    <source>
        <dbReference type="EMBL" id="GFE65421.1"/>
    </source>
</evidence>
<dbReference type="RefSeq" id="WP_159807333.1">
    <property type="nucleotide sequence ID" value="NZ_BLJE01000002.1"/>
</dbReference>
<dbReference type="Proteomes" id="UP000436822">
    <property type="component" value="Unassembled WGS sequence"/>
</dbReference>
<dbReference type="InterPro" id="IPR021955">
    <property type="entry name" value="DUF3572"/>
</dbReference>